<protein>
    <recommendedName>
        <fullName evidence="1">Integrase catalytic domain-containing protein</fullName>
    </recommendedName>
</protein>
<dbReference type="Proteomes" id="UP000740883">
    <property type="component" value="Unassembled WGS sequence"/>
</dbReference>
<organism evidence="2 3">
    <name type="scientific">Nosema granulosis</name>
    <dbReference type="NCBI Taxonomy" id="83296"/>
    <lineage>
        <taxon>Eukaryota</taxon>
        <taxon>Fungi</taxon>
        <taxon>Fungi incertae sedis</taxon>
        <taxon>Microsporidia</taxon>
        <taxon>Nosematidae</taxon>
        <taxon>Nosema</taxon>
    </lineage>
</organism>
<dbReference type="InterPro" id="IPR001584">
    <property type="entry name" value="Integrase_cat-core"/>
</dbReference>
<gene>
    <name evidence="2" type="ORF">NGRA_2221</name>
</gene>
<feature type="domain" description="Integrase catalytic" evidence="1">
    <location>
        <begin position="89"/>
        <end position="163"/>
    </location>
</feature>
<dbReference type="GO" id="GO:0003676">
    <property type="term" value="F:nucleic acid binding"/>
    <property type="evidence" value="ECO:0007669"/>
    <property type="project" value="InterPro"/>
</dbReference>
<evidence type="ECO:0000313" key="2">
    <source>
        <dbReference type="EMBL" id="KAF9762098.1"/>
    </source>
</evidence>
<dbReference type="SUPFAM" id="SSF53098">
    <property type="entry name" value="Ribonuclease H-like"/>
    <property type="match status" value="1"/>
</dbReference>
<name>A0A9P6H0A7_9MICR</name>
<proteinExistence type="predicted"/>
<dbReference type="OrthoDB" id="2186513at2759"/>
<comment type="caution">
    <text evidence="2">The sequence shown here is derived from an EMBL/GenBank/DDBJ whole genome shotgun (WGS) entry which is preliminary data.</text>
</comment>
<accession>A0A9P6H0A7</accession>
<dbReference type="GO" id="GO:0015074">
    <property type="term" value="P:DNA integration"/>
    <property type="evidence" value="ECO:0007669"/>
    <property type="project" value="InterPro"/>
</dbReference>
<dbReference type="PROSITE" id="PS50994">
    <property type="entry name" value="INTEGRASE"/>
    <property type="match status" value="1"/>
</dbReference>
<evidence type="ECO:0000259" key="1">
    <source>
        <dbReference type="PROSITE" id="PS50994"/>
    </source>
</evidence>
<evidence type="ECO:0000313" key="3">
    <source>
        <dbReference type="Proteomes" id="UP000740883"/>
    </source>
</evidence>
<dbReference type="EMBL" id="SBJO01000212">
    <property type="protein sequence ID" value="KAF9762098.1"/>
    <property type="molecule type" value="Genomic_DNA"/>
</dbReference>
<sequence length="163" mass="19151">MLINNEVYLKNEEELDKKVFHMEGTDHMILETKKIHKNKHFGVNRFEDVCNDLFFKTPRDIIRDVVVANYTTCAQAQPLKTKETQVYILSSRPMVRPIFDFIDIQRHKDSNKGYAWILNIIDVYLKVAWAFPLYKKSGVEVPKPLEPLFYRHTGPPVILQSDN</sequence>
<dbReference type="AlphaFoldDB" id="A0A9P6H0A7"/>
<dbReference type="InterPro" id="IPR012337">
    <property type="entry name" value="RNaseH-like_sf"/>
</dbReference>
<reference evidence="2 3" key="1">
    <citation type="journal article" date="2020" name="Genome Biol. Evol.">
        <title>Comparative genomics of strictly vertically transmitted, feminizing microsporidia endosymbionts of amphipod crustaceans.</title>
        <authorList>
            <person name="Cormier A."/>
            <person name="Chebbi M.A."/>
            <person name="Giraud I."/>
            <person name="Wattier R."/>
            <person name="Teixeira M."/>
            <person name="Gilbert C."/>
            <person name="Rigaud T."/>
            <person name="Cordaux R."/>
        </authorList>
    </citation>
    <scope>NUCLEOTIDE SEQUENCE [LARGE SCALE GENOMIC DNA]</scope>
    <source>
        <strain evidence="2 3">Ou3-Ou53</strain>
    </source>
</reference>
<dbReference type="InterPro" id="IPR036397">
    <property type="entry name" value="RNaseH_sf"/>
</dbReference>
<dbReference type="Gene3D" id="3.30.420.10">
    <property type="entry name" value="Ribonuclease H-like superfamily/Ribonuclease H"/>
    <property type="match status" value="1"/>
</dbReference>
<keyword evidence="3" id="KW-1185">Reference proteome</keyword>
<dbReference type="GO" id="GO:0005634">
    <property type="term" value="C:nucleus"/>
    <property type="evidence" value="ECO:0007669"/>
    <property type="project" value="UniProtKB-ARBA"/>
</dbReference>